<gene>
    <name evidence="1" type="ORF">F4820DRAFT_442110</name>
</gene>
<keyword evidence="2" id="KW-1185">Reference proteome</keyword>
<evidence type="ECO:0000313" key="1">
    <source>
        <dbReference type="EMBL" id="KAI4858607.1"/>
    </source>
</evidence>
<dbReference type="Proteomes" id="UP001497700">
    <property type="component" value="Unassembled WGS sequence"/>
</dbReference>
<reference evidence="1 2" key="1">
    <citation type="journal article" date="2022" name="New Phytol.">
        <title>Ecological generalism drives hyperdiversity of secondary metabolite gene clusters in xylarialean endophytes.</title>
        <authorList>
            <person name="Franco M.E.E."/>
            <person name="Wisecaver J.H."/>
            <person name="Arnold A.E."/>
            <person name="Ju Y.M."/>
            <person name="Slot J.C."/>
            <person name="Ahrendt S."/>
            <person name="Moore L.P."/>
            <person name="Eastman K.E."/>
            <person name="Scott K."/>
            <person name="Konkel Z."/>
            <person name="Mondo S.J."/>
            <person name="Kuo A."/>
            <person name="Hayes R.D."/>
            <person name="Haridas S."/>
            <person name="Andreopoulos B."/>
            <person name="Riley R."/>
            <person name="LaButti K."/>
            <person name="Pangilinan J."/>
            <person name="Lipzen A."/>
            <person name="Amirebrahimi M."/>
            <person name="Yan J."/>
            <person name="Adam C."/>
            <person name="Keymanesh K."/>
            <person name="Ng V."/>
            <person name="Louie K."/>
            <person name="Northen T."/>
            <person name="Drula E."/>
            <person name="Henrissat B."/>
            <person name="Hsieh H.M."/>
            <person name="Youens-Clark K."/>
            <person name="Lutzoni F."/>
            <person name="Miadlikowska J."/>
            <person name="Eastwood D.C."/>
            <person name="Hamelin R.C."/>
            <person name="Grigoriev I.V."/>
            <person name="U'Ren J.M."/>
        </authorList>
    </citation>
    <scope>NUCLEOTIDE SEQUENCE [LARGE SCALE GENOMIC DNA]</scope>
    <source>
        <strain evidence="1 2">CBS 119005</strain>
    </source>
</reference>
<protein>
    <submittedName>
        <fullName evidence="1">Uncharacterized protein</fullName>
    </submittedName>
</protein>
<organism evidence="1 2">
    <name type="scientific">Hypoxylon rubiginosum</name>
    <dbReference type="NCBI Taxonomy" id="110542"/>
    <lineage>
        <taxon>Eukaryota</taxon>
        <taxon>Fungi</taxon>
        <taxon>Dikarya</taxon>
        <taxon>Ascomycota</taxon>
        <taxon>Pezizomycotina</taxon>
        <taxon>Sordariomycetes</taxon>
        <taxon>Xylariomycetidae</taxon>
        <taxon>Xylariales</taxon>
        <taxon>Hypoxylaceae</taxon>
        <taxon>Hypoxylon</taxon>
    </lineage>
</organism>
<accession>A0ACB9YGJ4</accession>
<dbReference type="EMBL" id="MU393714">
    <property type="protein sequence ID" value="KAI4858607.1"/>
    <property type="molecule type" value="Genomic_DNA"/>
</dbReference>
<comment type="caution">
    <text evidence="1">The sequence shown here is derived from an EMBL/GenBank/DDBJ whole genome shotgun (WGS) entry which is preliminary data.</text>
</comment>
<sequence>MVIEKSQTSLEAVRELTEEHEDGMSPSDSSTITVNTSVEYDSPLEDVIIVGVRTVVKDPTTQPEPLLQPQPNRRALPQSKPKSTPKPGPYRVHKALPKQRWQPRTQPTEPKVPPPPPPPRALPLEIHSQAETTAEKLTTWSFARTDPVNYSLSSSLSYGRVNFVDPRRLPFVPTLQYPRRPRSADGNRAGVFQQRYSGVYMPGLYMG</sequence>
<name>A0ACB9YGJ4_9PEZI</name>
<evidence type="ECO:0000313" key="2">
    <source>
        <dbReference type="Proteomes" id="UP001497700"/>
    </source>
</evidence>
<proteinExistence type="predicted"/>